<evidence type="ECO:0000313" key="3">
    <source>
        <dbReference type="EMBL" id="KAA8633354.1"/>
    </source>
</evidence>
<reference evidence="3 4" key="1">
    <citation type="submission" date="2017-07" db="EMBL/GenBank/DDBJ databases">
        <title>Genome sequence of the Sordaria macrospora wild type strain R19027.</title>
        <authorList>
            <person name="Nowrousian M."/>
            <person name="Teichert I."/>
            <person name="Kueck U."/>
        </authorList>
    </citation>
    <scope>NUCLEOTIDE SEQUENCE [LARGE SCALE GENOMIC DNA]</scope>
    <source>
        <strain evidence="3 4">R19027</strain>
        <tissue evidence="3">Mycelium</tissue>
    </source>
</reference>
<protein>
    <recommendedName>
        <fullName evidence="2">Dihydroneopterin aldolase/epimerase domain-containing protein</fullName>
    </recommendedName>
</protein>
<gene>
    <name evidence="3" type="ORF">SMACR_04808</name>
</gene>
<keyword evidence="1" id="KW-0289">Folate biosynthesis</keyword>
<sequence>MADTFVSDFHVRSQAGEPCAAVSVRNLSTNLYAASDAWGRKCVAAPQPCLISAEVHFKQPFGTAAANDQLGADTVHYGNLSKAILERMKRFTVPREDLLQSNGGDSNFTLAYVIHDLWVGLTGWAHFGSVKEEEKPFLDISTVKFLSLTVTLPKASLLGDGVSMTCSQFFKNGPGEKMRENLISASLKIYNLRVPTLVGVNPHERKAKQFVTTSVNVERYFRMDDYYPELEGVVVKALEESSYETLEALGAHLAEKLLEPDHMKDHSKWQVHIQMEKPTAVPLADCPIVEVRAGYGFPAPGRPNAS</sequence>
<dbReference type="InterPro" id="IPR006157">
    <property type="entry name" value="FolB_dom"/>
</dbReference>
<dbReference type="Pfam" id="PF02152">
    <property type="entry name" value="FolB"/>
    <property type="match status" value="1"/>
</dbReference>
<dbReference type="AlphaFoldDB" id="A0A8S8ZRG6"/>
<proteinExistence type="predicted"/>
<dbReference type="OMA" id="PCLIGVN"/>
<dbReference type="GO" id="GO:0046656">
    <property type="term" value="P:folic acid biosynthetic process"/>
    <property type="evidence" value="ECO:0007669"/>
    <property type="project" value="UniProtKB-KW"/>
</dbReference>
<dbReference type="SMART" id="SM00905">
    <property type="entry name" value="FolB"/>
    <property type="match status" value="1"/>
</dbReference>
<evidence type="ECO:0000256" key="1">
    <source>
        <dbReference type="ARBA" id="ARBA00022909"/>
    </source>
</evidence>
<dbReference type="GO" id="GO:0004150">
    <property type="term" value="F:dihydroneopterin aldolase activity"/>
    <property type="evidence" value="ECO:0007669"/>
    <property type="project" value="InterPro"/>
</dbReference>
<accession>A0A8S8ZRG6</accession>
<name>A0A8S8ZRG6_SORMA</name>
<comment type="caution">
    <text evidence="3">The sequence shown here is derived from an EMBL/GenBank/DDBJ whole genome shotgun (WGS) entry which is preliminary data.</text>
</comment>
<dbReference type="InterPro" id="IPR043133">
    <property type="entry name" value="GTP-CH-I_C/QueF"/>
</dbReference>
<dbReference type="EMBL" id="NMPR01000038">
    <property type="protein sequence ID" value="KAA8633354.1"/>
    <property type="molecule type" value="Genomic_DNA"/>
</dbReference>
<dbReference type="Gene3D" id="3.30.1130.10">
    <property type="match status" value="2"/>
</dbReference>
<organism evidence="3 4">
    <name type="scientific">Sordaria macrospora</name>
    <dbReference type="NCBI Taxonomy" id="5147"/>
    <lineage>
        <taxon>Eukaryota</taxon>
        <taxon>Fungi</taxon>
        <taxon>Dikarya</taxon>
        <taxon>Ascomycota</taxon>
        <taxon>Pezizomycotina</taxon>
        <taxon>Sordariomycetes</taxon>
        <taxon>Sordariomycetidae</taxon>
        <taxon>Sordariales</taxon>
        <taxon>Sordariaceae</taxon>
        <taxon>Sordaria</taxon>
    </lineage>
</organism>
<dbReference type="Proteomes" id="UP000433876">
    <property type="component" value="Unassembled WGS sequence"/>
</dbReference>
<dbReference type="VEuPathDB" id="FungiDB:SMAC_04808"/>
<feature type="domain" description="Dihydroneopterin aldolase/epimerase" evidence="2">
    <location>
        <begin position="187"/>
        <end position="293"/>
    </location>
</feature>
<dbReference type="SUPFAM" id="SSF55620">
    <property type="entry name" value="Tetrahydrobiopterin biosynthesis enzymes-like"/>
    <property type="match status" value="1"/>
</dbReference>
<evidence type="ECO:0000313" key="4">
    <source>
        <dbReference type="Proteomes" id="UP000433876"/>
    </source>
</evidence>
<evidence type="ECO:0000259" key="2">
    <source>
        <dbReference type="SMART" id="SM00905"/>
    </source>
</evidence>